<keyword evidence="2" id="KW-1185">Reference proteome</keyword>
<protein>
    <submittedName>
        <fullName evidence="1">Uncharacterized protein</fullName>
    </submittedName>
</protein>
<gene>
    <name evidence="1" type="ORF">K435DRAFT_870954</name>
</gene>
<reference evidence="1 2" key="1">
    <citation type="journal article" date="2019" name="Nat. Ecol. Evol.">
        <title>Megaphylogeny resolves global patterns of mushroom evolution.</title>
        <authorList>
            <person name="Varga T."/>
            <person name="Krizsan K."/>
            <person name="Foldi C."/>
            <person name="Dima B."/>
            <person name="Sanchez-Garcia M."/>
            <person name="Sanchez-Ramirez S."/>
            <person name="Szollosi G.J."/>
            <person name="Szarkandi J.G."/>
            <person name="Papp V."/>
            <person name="Albert L."/>
            <person name="Andreopoulos W."/>
            <person name="Angelini C."/>
            <person name="Antonin V."/>
            <person name="Barry K.W."/>
            <person name="Bougher N.L."/>
            <person name="Buchanan P."/>
            <person name="Buyck B."/>
            <person name="Bense V."/>
            <person name="Catcheside P."/>
            <person name="Chovatia M."/>
            <person name="Cooper J."/>
            <person name="Damon W."/>
            <person name="Desjardin D."/>
            <person name="Finy P."/>
            <person name="Geml J."/>
            <person name="Haridas S."/>
            <person name="Hughes K."/>
            <person name="Justo A."/>
            <person name="Karasinski D."/>
            <person name="Kautmanova I."/>
            <person name="Kiss B."/>
            <person name="Kocsube S."/>
            <person name="Kotiranta H."/>
            <person name="LaButti K.M."/>
            <person name="Lechner B.E."/>
            <person name="Liimatainen K."/>
            <person name="Lipzen A."/>
            <person name="Lukacs Z."/>
            <person name="Mihaltcheva S."/>
            <person name="Morgado L.N."/>
            <person name="Niskanen T."/>
            <person name="Noordeloos M.E."/>
            <person name="Ohm R.A."/>
            <person name="Ortiz-Santana B."/>
            <person name="Ovrebo C."/>
            <person name="Racz N."/>
            <person name="Riley R."/>
            <person name="Savchenko A."/>
            <person name="Shiryaev A."/>
            <person name="Soop K."/>
            <person name="Spirin V."/>
            <person name="Szebenyi C."/>
            <person name="Tomsovsky M."/>
            <person name="Tulloss R.E."/>
            <person name="Uehling J."/>
            <person name="Grigoriev I.V."/>
            <person name="Vagvolgyi C."/>
            <person name="Papp T."/>
            <person name="Martin F.M."/>
            <person name="Miettinen O."/>
            <person name="Hibbett D.S."/>
            <person name="Nagy L.G."/>
        </authorList>
    </citation>
    <scope>NUCLEOTIDE SEQUENCE [LARGE SCALE GENOMIC DNA]</scope>
    <source>
        <strain evidence="1 2">CBS 962.96</strain>
    </source>
</reference>
<dbReference type="Proteomes" id="UP000297245">
    <property type="component" value="Unassembled WGS sequence"/>
</dbReference>
<dbReference type="EMBL" id="ML179641">
    <property type="protein sequence ID" value="THU83788.1"/>
    <property type="molecule type" value="Genomic_DNA"/>
</dbReference>
<organism evidence="1 2">
    <name type="scientific">Dendrothele bispora (strain CBS 962.96)</name>
    <dbReference type="NCBI Taxonomy" id="1314807"/>
    <lineage>
        <taxon>Eukaryota</taxon>
        <taxon>Fungi</taxon>
        <taxon>Dikarya</taxon>
        <taxon>Basidiomycota</taxon>
        <taxon>Agaricomycotina</taxon>
        <taxon>Agaricomycetes</taxon>
        <taxon>Agaricomycetidae</taxon>
        <taxon>Agaricales</taxon>
        <taxon>Agaricales incertae sedis</taxon>
        <taxon>Dendrothele</taxon>
    </lineage>
</organism>
<evidence type="ECO:0000313" key="1">
    <source>
        <dbReference type="EMBL" id="THU83788.1"/>
    </source>
</evidence>
<evidence type="ECO:0000313" key="2">
    <source>
        <dbReference type="Proteomes" id="UP000297245"/>
    </source>
</evidence>
<proteinExistence type="predicted"/>
<dbReference type="AlphaFoldDB" id="A0A4S8L6P3"/>
<name>A0A4S8L6P3_DENBC</name>
<accession>A0A4S8L6P3</accession>
<sequence>MNLMQSIGNNSHFKLPLNLLLPILLQQSLAPHPILKVTMPPTRQVSSTKRLHLRKFAVFLRTSLSSRRRNKIVPLPADIQDDLKAKFFRQVASLKKKTCRPVARHEEKDEIENICCLAGSQNITEWVEEYGASEYYRALGDDPIIQRIRVDIVGDDLLCGYKCNTEAHTSQKTKGKNNKWLRKFRESLRRLWKSPSSAVDIDPVIANIPQANTNTVHNHRNEDFRRFDTINGKYTEHDKRNIYTNIEHAGVYITRHLLG</sequence>